<dbReference type="Proteomes" id="UP000266841">
    <property type="component" value="Unassembled WGS sequence"/>
</dbReference>
<dbReference type="AlphaFoldDB" id="K0S5G2"/>
<protein>
    <submittedName>
        <fullName evidence="2">Uncharacterized protein</fullName>
    </submittedName>
</protein>
<proteinExistence type="predicted"/>
<evidence type="ECO:0000256" key="1">
    <source>
        <dbReference type="SAM" id="MobiDB-lite"/>
    </source>
</evidence>
<name>K0S5G2_THAOC</name>
<comment type="caution">
    <text evidence="2">The sequence shown here is derived from an EMBL/GenBank/DDBJ whole genome shotgun (WGS) entry which is preliminary data.</text>
</comment>
<accession>K0S5G2</accession>
<sequence>APKKKAATKKKTAPKKKAATKKKTAAKKGRAMVAMGYERQYQAGYIVARASAHTASPRALAAASLEGSEATKFVVGSGI</sequence>
<evidence type="ECO:0000313" key="2">
    <source>
        <dbReference type="EMBL" id="EJK54117.1"/>
    </source>
</evidence>
<keyword evidence="3" id="KW-1185">Reference proteome</keyword>
<feature type="non-terminal residue" evidence="2">
    <location>
        <position position="1"/>
    </location>
</feature>
<reference evidence="2 3" key="1">
    <citation type="journal article" date="2012" name="Genome Biol.">
        <title>Genome and low-iron response of an oceanic diatom adapted to chronic iron limitation.</title>
        <authorList>
            <person name="Lommer M."/>
            <person name="Specht M."/>
            <person name="Roy A.S."/>
            <person name="Kraemer L."/>
            <person name="Andreson R."/>
            <person name="Gutowska M.A."/>
            <person name="Wolf J."/>
            <person name="Bergner S.V."/>
            <person name="Schilhabel M.B."/>
            <person name="Klostermeier U.C."/>
            <person name="Beiko R.G."/>
            <person name="Rosenstiel P."/>
            <person name="Hippler M."/>
            <person name="Laroche J."/>
        </authorList>
    </citation>
    <scope>NUCLEOTIDE SEQUENCE [LARGE SCALE GENOMIC DNA]</scope>
    <source>
        <strain evidence="2 3">CCMP1005</strain>
    </source>
</reference>
<organism evidence="2 3">
    <name type="scientific">Thalassiosira oceanica</name>
    <name type="common">Marine diatom</name>
    <dbReference type="NCBI Taxonomy" id="159749"/>
    <lineage>
        <taxon>Eukaryota</taxon>
        <taxon>Sar</taxon>
        <taxon>Stramenopiles</taxon>
        <taxon>Ochrophyta</taxon>
        <taxon>Bacillariophyta</taxon>
        <taxon>Coscinodiscophyceae</taxon>
        <taxon>Thalassiosirophycidae</taxon>
        <taxon>Thalassiosirales</taxon>
        <taxon>Thalassiosiraceae</taxon>
        <taxon>Thalassiosira</taxon>
    </lineage>
</organism>
<evidence type="ECO:0000313" key="3">
    <source>
        <dbReference type="Proteomes" id="UP000266841"/>
    </source>
</evidence>
<gene>
    <name evidence="2" type="ORF">THAOC_26322</name>
</gene>
<feature type="region of interest" description="Disordered" evidence="1">
    <location>
        <begin position="1"/>
        <end position="29"/>
    </location>
</feature>
<dbReference type="EMBL" id="AGNL01036336">
    <property type="protein sequence ID" value="EJK54117.1"/>
    <property type="molecule type" value="Genomic_DNA"/>
</dbReference>